<dbReference type="EMBL" id="KV878210">
    <property type="protein sequence ID" value="OJJ39385.1"/>
    <property type="molecule type" value="Genomic_DNA"/>
</dbReference>
<dbReference type="VEuPathDB" id="FungiDB:ASPWEDRAFT_25224"/>
<evidence type="ECO:0000313" key="3">
    <source>
        <dbReference type="Proteomes" id="UP000184383"/>
    </source>
</evidence>
<dbReference type="AlphaFoldDB" id="A0A1L9RWU0"/>
<dbReference type="RefSeq" id="XP_040693061.1">
    <property type="nucleotide sequence ID" value="XM_040832703.1"/>
</dbReference>
<dbReference type="GeneID" id="63748551"/>
<feature type="compositionally biased region" description="Basic and acidic residues" evidence="1">
    <location>
        <begin position="1"/>
        <end position="11"/>
    </location>
</feature>
<protein>
    <submittedName>
        <fullName evidence="2">Uncharacterized protein</fullName>
    </submittedName>
</protein>
<proteinExistence type="predicted"/>
<organism evidence="2 3">
    <name type="scientific">Aspergillus wentii DTO 134E9</name>
    <dbReference type="NCBI Taxonomy" id="1073089"/>
    <lineage>
        <taxon>Eukaryota</taxon>
        <taxon>Fungi</taxon>
        <taxon>Dikarya</taxon>
        <taxon>Ascomycota</taxon>
        <taxon>Pezizomycotina</taxon>
        <taxon>Eurotiomycetes</taxon>
        <taxon>Eurotiomycetidae</taxon>
        <taxon>Eurotiales</taxon>
        <taxon>Aspergillaceae</taxon>
        <taxon>Aspergillus</taxon>
        <taxon>Aspergillus subgen. Cremei</taxon>
    </lineage>
</organism>
<evidence type="ECO:0000256" key="1">
    <source>
        <dbReference type="SAM" id="MobiDB-lite"/>
    </source>
</evidence>
<gene>
    <name evidence="2" type="ORF">ASPWEDRAFT_25224</name>
</gene>
<name>A0A1L9RWU0_ASPWE</name>
<evidence type="ECO:0000313" key="2">
    <source>
        <dbReference type="EMBL" id="OJJ39385.1"/>
    </source>
</evidence>
<keyword evidence="3" id="KW-1185">Reference proteome</keyword>
<feature type="compositionally biased region" description="Basic residues" evidence="1">
    <location>
        <begin position="139"/>
        <end position="157"/>
    </location>
</feature>
<accession>A0A1L9RWU0</accession>
<feature type="region of interest" description="Disordered" evidence="1">
    <location>
        <begin position="136"/>
        <end position="167"/>
    </location>
</feature>
<feature type="region of interest" description="Disordered" evidence="1">
    <location>
        <begin position="1"/>
        <end position="30"/>
    </location>
</feature>
<sequence>MSSFSDSKDGPRLSSQSRQEKPKIAQVARHGRKGTLGIERPLYHMLNWGKVMEIVDSSSIPTVFTARILFDNQTMTSALNAANVGILTINKPEWSGFPQLVLACDDGIDDSLCWVPAEYFRRCDVQHLAAFVLRPKEPKAKKKRREKKKKKRKKKKEEKRGSPTLTR</sequence>
<dbReference type="Proteomes" id="UP000184383">
    <property type="component" value="Unassembled WGS sequence"/>
</dbReference>
<reference evidence="3" key="1">
    <citation type="journal article" date="2017" name="Genome Biol.">
        <title>Comparative genomics reveals high biological diversity and specific adaptations in the industrially and medically important fungal genus Aspergillus.</title>
        <authorList>
            <person name="de Vries R.P."/>
            <person name="Riley R."/>
            <person name="Wiebenga A."/>
            <person name="Aguilar-Osorio G."/>
            <person name="Amillis S."/>
            <person name="Uchima C.A."/>
            <person name="Anderluh G."/>
            <person name="Asadollahi M."/>
            <person name="Askin M."/>
            <person name="Barry K."/>
            <person name="Battaglia E."/>
            <person name="Bayram O."/>
            <person name="Benocci T."/>
            <person name="Braus-Stromeyer S.A."/>
            <person name="Caldana C."/>
            <person name="Canovas D."/>
            <person name="Cerqueira G.C."/>
            <person name="Chen F."/>
            <person name="Chen W."/>
            <person name="Choi C."/>
            <person name="Clum A."/>
            <person name="Dos Santos R.A."/>
            <person name="Damasio A.R."/>
            <person name="Diallinas G."/>
            <person name="Emri T."/>
            <person name="Fekete E."/>
            <person name="Flipphi M."/>
            <person name="Freyberg S."/>
            <person name="Gallo A."/>
            <person name="Gournas C."/>
            <person name="Habgood R."/>
            <person name="Hainaut M."/>
            <person name="Harispe M.L."/>
            <person name="Henrissat B."/>
            <person name="Hilden K.S."/>
            <person name="Hope R."/>
            <person name="Hossain A."/>
            <person name="Karabika E."/>
            <person name="Karaffa L."/>
            <person name="Karanyi Z."/>
            <person name="Krasevec N."/>
            <person name="Kuo A."/>
            <person name="Kusch H."/>
            <person name="LaButti K."/>
            <person name="Lagendijk E.L."/>
            <person name="Lapidus A."/>
            <person name="Levasseur A."/>
            <person name="Lindquist E."/>
            <person name="Lipzen A."/>
            <person name="Logrieco A.F."/>
            <person name="MacCabe A."/>
            <person name="Maekelae M.R."/>
            <person name="Malavazi I."/>
            <person name="Melin P."/>
            <person name="Meyer V."/>
            <person name="Mielnichuk N."/>
            <person name="Miskei M."/>
            <person name="Molnar A.P."/>
            <person name="Mule G."/>
            <person name="Ngan C.Y."/>
            <person name="Orejas M."/>
            <person name="Orosz E."/>
            <person name="Ouedraogo J.P."/>
            <person name="Overkamp K.M."/>
            <person name="Park H.-S."/>
            <person name="Perrone G."/>
            <person name="Piumi F."/>
            <person name="Punt P.J."/>
            <person name="Ram A.F."/>
            <person name="Ramon A."/>
            <person name="Rauscher S."/>
            <person name="Record E."/>
            <person name="Riano-Pachon D.M."/>
            <person name="Robert V."/>
            <person name="Roehrig J."/>
            <person name="Ruller R."/>
            <person name="Salamov A."/>
            <person name="Salih N.S."/>
            <person name="Samson R.A."/>
            <person name="Sandor E."/>
            <person name="Sanguinetti M."/>
            <person name="Schuetze T."/>
            <person name="Sepcic K."/>
            <person name="Shelest E."/>
            <person name="Sherlock G."/>
            <person name="Sophianopoulou V."/>
            <person name="Squina F.M."/>
            <person name="Sun H."/>
            <person name="Susca A."/>
            <person name="Todd R.B."/>
            <person name="Tsang A."/>
            <person name="Unkles S.E."/>
            <person name="van de Wiele N."/>
            <person name="van Rossen-Uffink D."/>
            <person name="Oliveira J.V."/>
            <person name="Vesth T.C."/>
            <person name="Visser J."/>
            <person name="Yu J.-H."/>
            <person name="Zhou M."/>
            <person name="Andersen M.R."/>
            <person name="Archer D.B."/>
            <person name="Baker S.E."/>
            <person name="Benoit I."/>
            <person name="Brakhage A.A."/>
            <person name="Braus G.H."/>
            <person name="Fischer R."/>
            <person name="Frisvad J.C."/>
            <person name="Goldman G.H."/>
            <person name="Houbraken J."/>
            <person name="Oakley B."/>
            <person name="Pocsi I."/>
            <person name="Scazzocchio C."/>
            <person name="Seiboth B."/>
            <person name="vanKuyk P.A."/>
            <person name="Wortman J."/>
            <person name="Dyer P.S."/>
            <person name="Grigoriev I.V."/>
        </authorList>
    </citation>
    <scope>NUCLEOTIDE SEQUENCE [LARGE SCALE GENOMIC DNA]</scope>
    <source>
        <strain evidence="3">DTO 134E9</strain>
    </source>
</reference>